<gene>
    <name evidence="1" type="ORF">MNBD_PLANCTO02-1237</name>
</gene>
<dbReference type="EMBL" id="UOGL01000262">
    <property type="protein sequence ID" value="VAX38811.1"/>
    <property type="molecule type" value="Genomic_DNA"/>
</dbReference>
<protein>
    <recommendedName>
        <fullName evidence="2">Response regulatory domain-containing protein</fullName>
    </recommendedName>
</protein>
<dbReference type="InterPro" id="IPR011989">
    <property type="entry name" value="ARM-like"/>
</dbReference>
<dbReference type="Gene3D" id="1.25.10.10">
    <property type="entry name" value="Leucine-rich Repeat Variant"/>
    <property type="match status" value="1"/>
</dbReference>
<evidence type="ECO:0008006" key="2">
    <source>
        <dbReference type="Google" id="ProtNLM"/>
    </source>
</evidence>
<sequence length="761" mass="84469">MLRRYLNLFLLSLCFFLQVTVVMVNTSSRLSAQEPDVELTEEEKEEAARLKLKALKESSPLLEQPQTPDGLLKAVILMVDFARPELARAYLNELMASDIDDAALLKLRDQHGPAVFLQLARVKALQPASTKLLKQMRVAFRKSGANPKRIDALVSKLNGTPRERDVAINALSGAGVVVVPRLLQQYMTVNDDQTRTYILRTIVSMGKPAIPPMIAAINAPEKRIQAIALQVLGQLGERSAIDHLWFPAFSKKEDGTLKQFARDAINKILRIKKGDAKSPQAFEIAAELKRLALLHYQNQYRWEKEDERDDHLVAFWFWDKKQDLLSVEYISRELASIRVGYHFSKEAFQLLPENKELQSLYLGMAFALDLSKKKGKASLSIGKGTAFNSALAAGEETVSRTLTQALQYHRADIAQSALHVLSQVGSRNQLSLPLGKQSPIIAALNAPDRRVQFAAAVTILQLDPQKQFRGSTRVVAILSRALKNEGVPAAIVIHPNTQISVNIASLVGQVGFSATTAKTGKTGFTLAAKRDDIEIFFVDANVARWGLSQTIANLRADARTAYIPIVVFGPDALEAKIMKQFGNLPLFTYIDKPESFEQIDLQLRPFLAKLKTPESTPQQRQGRVTSAAYWLAHIANGQRTKIFNITPSQNGLIHSLDHPELFDNALQALSVIPNKKVQQQFQKIAINTDQKKPNREAATLQLAFHIQRFGLLLEKREIAEVKTAWKNASDAPALSAAFATVIGSLKLNKTGVSLQLRELSP</sequence>
<reference evidence="1" key="1">
    <citation type="submission" date="2018-06" db="EMBL/GenBank/DDBJ databases">
        <authorList>
            <person name="Zhirakovskaya E."/>
        </authorList>
    </citation>
    <scope>NUCLEOTIDE SEQUENCE</scope>
</reference>
<accession>A0A3B1DIQ9</accession>
<evidence type="ECO:0000313" key="1">
    <source>
        <dbReference type="EMBL" id="VAX38811.1"/>
    </source>
</evidence>
<name>A0A3B1DIQ9_9ZZZZ</name>
<organism evidence="1">
    <name type="scientific">hydrothermal vent metagenome</name>
    <dbReference type="NCBI Taxonomy" id="652676"/>
    <lineage>
        <taxon>unclassified sequences</taxon>
        <taxon>metagenomes</taxon>
        <taxon>ecological metagenomes</taxon>
    </lineage>
</organism>
<dbReference type="Gene3D" id="3.40.50.2300">
    <property type="match status" value="1"/>
</dbReference>
<proteinExistence type="predicted"/>
<dbReference type="InterPro" id="IPR016024">
    <property type="entry name" value="ARM-type_fold"/>
</dbReference>
<dbReference type="SUPFAM" id="SSF48371">
    <property type="entry name" value="ARM repeat"/>
    <property type="match status" value="1"/>
</dbReference>
<dbReference type="AlphaFoldDB" id="A0A3B1DIQ9"/>